<dbReference type="Pfam" id="PF02563">
    <property type="entry name" value="Poly_export"/>
    <property type="match status" value="1"/>
</dbReference>
<name>S2DF70_INDAL</name>
<keyword evidence="2" id="KW-0175">Coiled coil</keyword>
<dbReference type="GO" id="GO:0015159">
    <property type="term" value="F:polysaccharide transmembrane transporter activity"/>
    <property type="evidence" value="ECO:0007669"/>
    <property type="project" value="InterPro"/>
</dbReference>
<protein>
    <submittedName>
        <fullName evidence="6">Polysialic acid transport protein</fullName>
    </submittedName>
</protein>
<accession>S2DF70</accession>
<dbReference type="InterPro" id="IPR019554">
    <property type="entry name" value="Soluble_ligand-bd"/>
</dbReference>
<feature type="domain" description="Soluble ligand binding" evidence="5">
    <location>
        <begin position="330"/>
        <end position="381"/>
    </location>
</feature>
<organism evidence="6 7">
    <name type="scientific">Indibacter alkaliphilus (strain CCUG 57479 / KCTC 22604 / LW1)</name>
    <dbReference type="NCBI Taxonomy" id="1189612"/>
    <lineage>
        <taxon>Bacteria</taxon>
        <taxon>Pseudomonadati</taxon>
        <taxon>Bacteroidota</taxon>
        <taxon>Cytophagia</taxon>
        <taxon>Cytophagales</taxon>
        <taxon>Cyclobacteriaceae</taxon>
    </lineage>
</organism>
<gene>
    <name evidence="6" type="ORF">A33Q_3047</name>
</gene>
<dbReference type="InterPro" id="IPR049712">
    <property type="entry name" value="Poly_export"/>
</dbReference>
<dbReference type="Gene3D" id="3.10.560.10">
    <property type="entry name" value="Outer membrane lipoprotein wza domain like"/>
    <property type="match status" value="6"/>
</dbReference>
<feature type="domain" description="Soluble ligand binding" evidence="5">
    <location>
        <begin position="504"/>
        <end position="556"/>
    </location>
</feature>
<dbReference type="eggNOG" id="COG1596">
    <property type="taxonomic scope" value="Bacteria"/>
</dbReference>
<evidence type="ECO:0000259" key="5">
    <source>
        <dbReference type="Pfam" id="PF10531"/>
    </source>
</evidence>
<evidence type="ECO:0000256" key="1">
    <source>
        <dbReference type="ARBA" id="ARBA00022729"/>
    </source>
</evidence>
<dbReference type="Gene3D" id="3.30.1950.10">
    <property type="entry name" value="wza like domain"/>
    <property type="match status" value="1"/>
</dbReference>
<evidence type="ECO:0000256" key="3">
    <source>
        <dbReference type="SAM" id="MobiDB-lite"/>
    </source>
</evidence>
<feature type="coiled-coil region" evidence="2">
    <location>
        <begin position="677"/>
        <end position="711"/>
    </location>
</feature>
<keyword evidence="1" id="KW-0732">Signal</keyword>
<dbReference type="Pfam" id="PF10531">
    <property type="entry name" value="SLBB"/>
    <property type="match status" value="5"/>
</dbReference>
<evidence type="ECO:0000256" key="2">
    <source>
        <dbReference type="SAM" id="Coils"/>
    </source>
</evidence>
<dbReference type="Proteomes" id="UP000006073">
    <property type="component" value="Unassembled WGS sequence"/>
</dbReference>
<sequence>MQGGFLEKALFFLFITLFMLIQLGYSQSMNDIQNLKVDNLSDAQIEQLIKRAESAGMNESQLEAYARERGMPASEVNKLRERIQQLRSGARPGQQQMRPGQQQGQVRQVSGFNMDPALFDSIRRADPYFDLTPEQKKIFGYKIFHNRDLTFSPSLNIPTPGGYVIGAGDQLIIDVYGASQQSYELMVTPEGRIMIPNLGPISVGGSTVDAARQRIKQQLGRIYSGLLGSNPNTFLEVRLGNISSISVSMVGELIKPGTYTLPSFASVFNALYAAGGPNENGTFRNIQVYRDSKLLTEVDVYDFLTKGDHGSNVTLRDNDVVIVQPFKSRVELKGPVRREGYFEMKPEESVADLINFAGGFSSMAYKERLTLRRATGNQMKVQDLSAEEFEAFTLHDGDEITVGERLNRFENRVQISGAVFRPGEFSIPETGIGVKDLIEKAEGLRGDAFTGRAILYRTKEDLTLESMSVDIKGILDGTSPDIALRREDVLSIPSRYDLKEEYYIRITGEVNIPGAYAYAENLTVADLITKAGGFKDAASNSYIEIARRVRDDVSGKVAEIINLDVDSQLNLRPEDSSVRLQPFDHIFVRRSPGFQRERLVEVQGEVFYPGEFALSNANERISDLISRAGGLNQFAYPKGATLIRRTEYYKEKSEDELKEKNLLSVMERLQREGMIINEAEEIFLERLKKKLEEKEIERMKEREKLEEQARIADFRTDRLLDVNVADTAAVRAEIREQELIGINLDAIMRNPGSAQDLILMEGDVISVPKELQTVRMRGEVLFPTTARYQAERGFRAYISRAGGFTEDARRSKSYVVYANGDVRRTRNFLGLKFYPHMEPGAEIYVPAKPPRQPMSAQAWIGLASSMATLALLITNLVD</sequence>
<dbReference type="OrthoDB" id="9808948at2"/>
<feature type="domain" description="Polysaccharide export protein N-terminal" evidence="4">
    <location>
        <begin position="159"/>
        <end position="223"/>
    </location>
</feature>
<feature type="domain" description="Soluble ligand binding" evidence="5">
    <location>
        <begin position="600"/>
        <end position="645"/>
    </location>
</feature>
<reference evidence="6 7" key="1">
    <citation type="journal article" date="2013" name="Genome Announc.">
        <title>Draft Genome Sequence of Indibacter alkaliphilus Strain LW1T, Isolated from Lonar Lake, a Haloalkaline Lake in the Buldana District of Maharashtra, India.</title>
        <authorList>
            <person name="Singh A."/>
            <person name="Kumar Jangir P."/>
            <person name="Sharma R."/>
            <person name="Singh A."/>
            <person name="Kumar Pinnaka A."/>
            <person name="Shivaji S."/>
        </authorList>
    </citation>
    <scope>NUCLEOTIDE SEQUENCE [LARGE SCALE GENOMIC DNA]</scope>
    <source>
        <strain evidence="7">CCUG 57479 / KCTC 22604 / LW1</strain>
    </source>
</reference>
<comment type="caution">
    <text evidence="6">The sequence shown here is derived from an EMBL/GenBank/DDBJ whole genome shotgun (WGS) entry which is preliminary data.</text>
</comment>
<evidence type="ECO:0000259" key="4">
    <source>
        <dbReference type="Pfam" id="PF02563"/>
    </source>
</evidence>
<feature type="domain" description="Soluble ligand binding" evidence="5">
    <location>
        <begin position="412"/>
        <end position="458"/>
    </location>
</feature>
<feature type="region of interest" description="Disordered" evidence="3">
    <location>
        <begin position="87"/>
        <end position="106"/>
    </location>
</feature>
<dbReference type="STRING" id="1189612.A33Q_3047"/>
<dbReference type="InterPro" id="IPR003715">
    <property type="entry name" value="Poly_export_N"/>
</dbReference>
<keyword evidence="7" id="KW-1185">Reference proteome</keyword>
<dbReference type="PANTHER" id="PTHR33619">
    <property type="entry name" value="POLYSACCHARIDE EXPORT PROTEIN GFCE-RELATED"/>
    <property type="match status" value="1"/>
</dbReference>
<dbReference type="AlphaFoldDB" id="S2DF70"/>
<dbReference type="RefSeq" id="WP_009033451.1">
    <property type="nucleotide sequence ID" value="NZ_ALWO02000037.1"/>
</dbReference>
<evidence type="ECO:0000313" key="6">
    <source>
        <dbReference type="EMBL" id="EOZ95685.1"/>
    </source>
</evidence>
<dbReference type="EMBL" id="ALWO02000037">
    <property type="protein sequence ID" value="EOZ95685.1"/>
    <property type="molecule type" value="Genomic_DNA"/>
</dbReference>
<evidence type="ECO:0000313" key="7">
    <source>
        <dbReference type="Proteomes" id="UP000006073"/>
    </source>
</evidence>
<dbReference type="PANTHER" id="PTHR33619:SF3">
    <property type="entry name" value="POLYSACCHARIDE EXPORT PROTEIN GFCE-RELATED"/>
    <property type="match status" value="1"/>
</dbReference>
<feature type="compositionally biased region" description="Low complexity" evidence="3">
    <location>
        <begin position="91"/>
        <end position="106"/>
    </location>
</feature>
<proteinExistence type="predicted"/>
<feature type="domain" description="Soluble ligand binding" evidence="5">
    <location>
        <begin position="247"/>
        <end position="291"/>
    </location>
</feature>